<evidence type="ECO:0000256" key="8">
    <source>
        <dbReference type="SAM" id="Phobius"/>
    </source>
</evidence>
<comment type="subcellular location">
    <subcellularLocation>
        <location evidence="1">Cell membrane</location>
        <topology evidence="1">Multi-pass membrane protein</topology>
    </subcellularLocation>
</comment>
<keyword evidence="3" id="KW-0813">Transport</keyword>
<feature type="transmembrane region" description="Helical" evidence="8">
    <location>
        <begin position="126"/>
        <end position="147"/>
    </location>
</feature>
<keyword evidence="4" id="KW-1003">Cell membrane</keyword>
<comment type="caution">
    <text evidence="9">The sequence shown here is derived from an EMBL/GenBank/DDBJ whole genome shotgun (WGS) entry which is preliminary data.</text>
</comment>
<sequence length="370" mass="38629">MTASAATLKQGLTASVQARQPLQPDPMQLARAYKRLSGWRLLVLALLGTAILGALLTDFTTGPSGLELPTLLHTLLAPDSAAPALRVIVWNIRLPYALMAVTVGLALGLAGAEMQTVLANPLASPFTLGLSSAAAFGAALAIVLDWSLPGIPAAWAVPANAFVFAMASALLLDLVARWGGMSTTGVVLFGIALVFSFNALVALLQFIATAEALQGLVFWTMGSLSRATWPKVMALAMALALVLPFSMRNAWRLTALRLGEDRAASFGVDVRRLRLGALLRISLLAALSVAFVGSIGFIGLVAPHIARRLVGDDHRFYLPASALTGALVLSLASVASKSLVPDVIVPVGIVTSLVGIPFFLAIVLKTRGRA</sequence>
<reference evidence="9 10" key="1">
    <citation type="submission" date="2020-03" db="EMBL/GenBank/DDBJ databases">
        <title>The role of nitrogen metabolism on polyethylene biodegradation.</title>
        <authorList>
            <person name="Peixoto J."/>
            <person name="Vizzotto C.S."/>
            <person name="Ramos A."/>
            <person name="Alves G."/>
            <person name="Steindorff A."/>
            <person name="Kruger R."/>
        </authorList>
    </citation>
    <scope>NUCLEOTIDE SEQUENCE [LARGE SCALE GENOMIC DNA]</scope>
    <source>
        <strain evidence="9 10">PE63</strain>
    </source>
</reference>
<dbReference type="InterPro" id="IPR037294">
    <property type="entry name" value="ABC_BtuC-like"/>
</dbReference>
<feature type="transmembrane region" description="Helical" evidence="8">
    <location>
        <begin position="186"/>
        <end position="208"/>
    </location>
</feature>
<dbReference type="InterPro" id="IPR000522">
    <property type="entry name" value="ABC_transptr_permease_BtuC"/>
</dbReference>
<keyword evidence="6 8" id="KW-1133">Transmembrane helix</keyword>
<dbReference type="EMBL" id="JAANES010000001">
    <property type="protein sequence ID" value="MBS3018513.1"/>
    <property type="molecule type" value="Genomic_DNA"/>
</dbReference>
<feature type="transmembrane region" description="Helical" evidence="8">
    <location>
        <begin position="281"/>
        <end position="305"/>
    </location>
</feature>
<feature type="transmembrane region" description="Helical" evidence="8">
    <location>
        <begin position="343"/>
        <end position="364"/>
    </location>
</feature>
<evidence type="ECO:0000313" key="9">
    <source>
        <dbReference type="EMBL" id="MBS3018513.1"/>
    </source>
</evidence>
<name>A0ABS5LPT4_9BURK</name>
<proteinExistence type="inferred from homology"/>
<dbReference type="PANTHER" id="PTHR30472">
    <property type="entry name" value="FERRIC ENTEROBACTIN TRANSPORT SYSTEM PERMEASE PROTEIN"/>
    <property type="match status" value="1"/>
</dbReference>
<evidence type="ECO:0000256" key="4">
    <source>
        <dbReference type="ARBA" id="ARBA00022475"/>
    </source>
</evidence>
<dbReference type="Proteomes" id="UP001647436">
    <property type="component" value="Unassembled WGS sequence"/>
</dbReference>
<dbReference type="SUPFAM" id="SSF81345">
    <property type="entry name" value="ABC transporter involved in vitamin B12 uptake, BtuC"/>
    <property type="match status" value="1"/>
</dbReference>
<dbReference type="Pfam" id="PF01032">
    <property type="entry name" value="FecCD"/>
    <property type="match status" value="1"/>
</dbReference>
<gene>
    <name evidence="9" type="primary">btuC</name>
    <name evidence="9" type="ORF">DJFAAGMI_01245</name>
</gene>
<evidence type="ECO:0000256" key="3">
    <source>
        <dbReference type="ARBA" id="ARBA00022448"/>
    </source>
</evidence>
<feature type="transmembrane region" description="Helical" evidence="8">
    <location>
        <begin position="228"/>
        <end position="247"/>
    </location>
</feature>
<evidence type="ECO:0000256" key="1">
    <source>
        <dbReference type="ARBA" id="ARBA00004651"/>
    </source>
</evidence>
<dbReference type="Gene3D" id="1.10.3470.10">
    <property type="entry name" value="ABC transporter involved in vitamin B12 uptake, BtuC"/>
    <property type="match status" value="1"/>
</dbReference>
<evidence type="ECO:0000256" key="2">
    <source>
        <dbReference type="ARBA" id="ARBA00007935"/>
    </source>
</evidence>
<feature type="transmembrane region" description="Helical" evidence="8">
    <location>
        <begin position="37"/>
        <end position="56"/>
    </location>
</feature>
<dbReference type="CDD" id="cd06550">
    <property type="entry name" value="TM_ABC_iron-siderophores_like"/>
    <property type="match status" value="1"/>
</dbReference>
<evidence type="ECO:0000313" key="10">
    <source>
        <dbReference type="Proteomes" id="UP001647436"/>
    </source>
</evidence>
<comment type="similarity">
    <text evidence="2">Belongs to the binding-protein-dependent transport system permease family. FecCD subfamily.</text>
</comment>
<feature type="transmembrane region" description="Helical" evidence="8">
    <location>
        <begin position="94"/>
        <end position="114"/>
    </location>
</feature>
<protein>
    <submittedName>
        <fullName evidence="9">Vitamin B12 import system permease protein BtuC</fullName>
    </submittedName>
</protein>
<keyword evidence="5 8" id="KW-0812">Transmembrane</keyword>
<evidence type="ECO:0000256" key="5">
    <source>
        <dbReference type="ARBA" id="ARBA00022692"/>
    </source>
</evidence>
<evidence type="ECO:0000256" key="6">
    <source>
        <dbReference type="ARBA" id="ARBA00022989"/>
    </source>
</evidence>
<keyword evidence="10" id="KW-1185">Reference proteome</keyword>
<accession>A0ABS5LPT4</accession>
<feature type="transmembrane region" description="Helical" evidence="8">
    <location>
        <begin position="153"/>
        <end position="174"/>
    </location>
</feature>
<evidence type="ECO:0000256" key="7">
    <source>
        <dbReference type="ARBA" id="ARBA00023136"/>
    </source>
</evidence>
<dbReference type="PANTHER" id="PTHR30472:SF25">
    <property type="entry name" value="ABC TRANSPORTER PERMEASE PROTEIN MJ0876-RELATED"/>
    <property type="match status" value="1"/>
</dbReference>
<keyword evidence="7 8" id="KW-0472">Membrane</keyword>
<organism evidence="9 10">
    <name type="scientific">Comamonas brasiliensis</name>
    <dbReference type="NCBI Taxonomy" id="1812482"/>
    <lineage>
        <taxon>Bacteria</taxon>
        <taxon>Pseudomonadati</taxon>
        <taxon>Pseudomonadota</taxon>
        <taxon>Betaproteobacteria</taxon>
        <taxon>Burkholderiales</taxon>
        <taxon>Comamonadaceae</taxon>
        <taxon>Comamonas</taxon>
    </lineage>
</organism>